<dbReference type="AlphaFoldDB" id="A0A2P2PRB7"/>
<accession>A0A2P2PRB7</accession>
<dbReference type="EMBL" id="GGEC01076778">
    <property type="protein sequence ID" value="MBX57262.1"/>
    <property type="molecule type" value="Transcribed_RNA"/>
</dbReference>
<sequence>MCTLGLFSFNQVMREHPFLQIVNNQSSQLLKISNLGQMGFVLPHSLGSFSPKSEAKN</sequence>
<evidence type="ECO:0000313" key="1">
    <source>
        <dbReference type="EMBL" id="MBX57262.1"/>
    </source>
</evidence>
<protein>
    <submittedName>
        <fullName evidence="1">Uncharacterized protein</fullName>
    </submittedName>
</protein>
<reference evidence="1" key="1">
    <citation type="submission" date="2018-02" db="EMBL/GenBank/DDBJ databases">
        <title>Rhizophora mucronata_Transcriptome.</title>
        <authorList>
            <person name="Meera S.P."/>
            <person name="Sreeshan A."/>
            <person name="Augustine A."/>
        </authorList>
    </citation>
    <scope>NUCLEOTIDE SEQUENCE</scope>
    <source>
        <tissue evidence="1">Leaf</tissue>
    </source>
</reference>
<proteinExistence type="predicted"/>
<name>A0A2P2PRB7_RHIMU</name>
<organism evidence="1">
    <name type="scientific">Rhizophora mucronata</name>
    <name type="common">Asiatic mangrove</name>
    <dbReference type="NCBI Taxonomy" id="61149"/>
    <lineage>
        <taxon>Eukaryota</taxon>
        <taxon>Viridiplantae</taxon>
        <taxon>Streptophyta</taxon>
        <taxon>Embryophyta</taxon>
        <taxon>Tracheophyta</taxon>
        <taxon>Spermatophyta</taxon>
        <taxon>Magnoliopsida</taxon>
        <taxon>eudicotyledons</taxon>
        <taxon>Gunneridae</taxon>
        <taxon>Pentapetalae</taxon>
        <taxon>rosids</taxon>
        <taxon>fabids</taxon>
        <taxon>Malpighiales</taxon>
        <taxon>Rhizophoraceae</taxon>
        <taxon>Rhizophora</taxon>
    </lineage>
</organism>